<comment type="catalytic activity">
    <reaction evidence="9">
        <text>ATP + H2O = ADP + phosphate + H(+)</text>
        <dbReference type="Rhea" id="RHEA:13065"/>
        <dbReference type="ChEBI" id="CHEBI:15377"/>
        <dbReference type="ChEBI" id="CHEBI:15378"/>
        <dbReference type="ChEBI" id="CHEBI:30616"/>
        <dbReference type="ChEBI" id="CHEBI:43474"/>
        <dbReference type="ChEBI" id="CHEBI:456216"/>
        <dbReference type="EC" id="5.6.2.4"/>
    </reaction>
</comment>
<dbReference type="PROSITE" id="PS50967">
    <property type="entry name" value="HRDC"/>
    <property type="match status" value="1"/>
</dbReference>
<dbReference type="PROSITE" id="PS51217">
    <property type="entry name" value="UVRD_HELICASE_CTER"/>
    <property type="match status" value="1"/>
</dbReference>
<keyword evidence="3 10" id="KW-0378">Hydrolase</keyword>
<dbReference type="Gene3D" id="1.10.150.80">
    <property type="entry name" value="HRDC domain"/>
    <property type="match status" value="1"/>
</dbReference>
<evidence type="ECO:0000259" key="12">
    <source>
        <dbReference type="PROSITE" id="PS50967"/>
    </source>
</evidence>
<keyword evidence="4 10" id="KW-0347">Helicase</keyword>
<keyword evidence="2 10" id="KW-0547">Nucleotide-binding</keyword>
<dbReference type="GO" id="GO:0043138">
    <property type="term" value="F:3'-5' DNA helicase activity"/>
    <property type="evidence" value="ECO:0007669"/>
    <property type="project" value="UniProtKB-EC"/>
</dbReference>
<dbReference type="PANTHER" id="PTHR11070:SF69">
    <property type="entry name" value="ATP-DEPENDENT DNA HELICASE UVRD2"/>
    <property type="match status" value="1"/>
</dbReference>
<feature type="binding site" evidence="10">
    <location>
        <begin position="31"/>
        <end position="38"/>
    </location>
    <ligand>
        <name>ATP</name>
        <dbReference type="ChEBI" id="CHEBI:30616"/>
    </ligand>
</feature>
<evidence type="ECO:0000256" key="10">
    <source>
        <dbReference type="PROSITE-ProRule" id="PRU00560"/>
    </source>
</evidence>
<dbReference type="EC" id="5.6.2.4" evidence="8"/>
<evidence type="ECO:0000313" key="15">
    <source>
        <dbReference type="EMBL" id="HJG78875.1"/>
    </source>
</evidence>
<dbReference type="PROSITE" id="PS51198">
    <property type="entry name" value="UVRD_HELICASE_ATP_BIND"/>
    <property type="match status" value="1"/>
</dbReference>
<dbReference type="Gene3D" id="3.40.50.300">
    <property type="entry name" value="P-loop containing nucleotide triphosphate hydrolases"/>
    <property type="match status" value="3"/>
</dbReference>
<gene>
    <name evidence="15" type="ORF">K8V08_00500</name>
</gene>
<feature type="region of interest" description="Disordered" evidence="11">
    <location>
        <begin position="545"/>
        <end position="576"/>
    </location>
</feature>
<dbReference type="Pfam" id="PF00570">
    <property type="entry name" value="HRDC"/>
    <property type="match status" value="1"/>
</dbReference>
<dbReference type="GO" id="GO:0005829">
    <property type="term" value="C:cytosol"/>
    <property type="evidence" value="ECO:0007669"/>
    <property type="project" value="TreeGrafter"/>
</dbReference>
<dbReference type="InterPro" id="IPR013986">
    <property type="entry name" value="DExx_box_DNA_helicase_dom_sf"/>
</dbReference>
<proteinExistence type="inferred from homology"/>
<dbReference type="SUPFAM" id="SSF47819">
    <property type="entry name" value="HRDC-like"/>
    <property type="match status" value="1"/>
</dbReference>
<reference evidence="15" key="1">
    <citation type="journal article" date="2021" name="PeerJ">
        <title>Extensive microbial diversity within the chicken gut microbiome revealed by metagenomics and culture.</title>
        <authorList>
            <person name="Gilroy R."/>
            <person name="Ravi A."/>
            <person name="Getino M."/>
            <person name="Pursley I."/>
            <person name="Horton D.L."/>
            <person name="Alikhan N.F."/>
            <person name="Baker D."/>
            <person name="Gharbi K."/>
            <person name="Hall N."/>
            <person name="Watson M."/>
            <person name="Adriaenssens E.M."/>
            <person name="Foster-Nyarko E."/>
            <person name="Jarju S."/>
            <person name="Secka A."/>
            <person name="Antonio M."/>
            <person name="Oren A."/>
            <person name="Chaudhuri R.R."/>
            <person name="La Ragione R."/>
            <person name="Hildebrand F."/>
            <person name="Pallen M.J."/>
        </authorList>
    </citation>
    <scope>NUCLEOTIDE SEQUENCE</scope>
    <source>
        <strain evidence="15">ChiGjej5B5-7349</strain>
    </source>
</reference>
<evidence type="ECO:0000256" key="3">
    <source>
        <dbReference type="ARBA" id="ARBA00022801"/>
    </source>
</evidence>
<dbReference type="EMBL" id="DYUK01000016">
    <property type="protein sequence ID" value="HJG78875.1"/>
    <property type="molecule type" value="Genomic_DNA"/>
</dbReference>
<organism evidence="15 16">
    <name type="scientific">Brevibacterium senegalense</name>
    <dbReference type="NCBI Taxonomy" id="1033736"/>
    <lineage>
        <taxon>Bacteria</taxon>
        <taxon>Bacillati</taxon>
        <taxon>Actinomycetota</taxon>
        <taxon>Actinomycetes</taxon>
        <taxon>Micrococcales</taxon>
        <taxon>Brevibacteriaceae</taxon>
        <taxon>Brevibacterium</taxon>
    </lineage>
</organism>
<dbReference type="SMART" id="SM00341">
    <property type="entry name" value="HRDC"/>
    <property type="match status" value="1"/>
</dbReference>
<evidence type="ECO:0000256" key="5">
    <source>
        <dbReference type="ARBA" id="ARBA00022840"/>
    </source>
</evidence>
<keyword evidence="5 10" id="KW-0067">ATP-binding</keyword>
<dbReference type="InterPro" id="IPR000212">
    <property type="entry name" value="DNA_helicase_UvrD/REP"/>
</dbReference>
<evidence type="ECO:0000313" key="16">
    <source>
        <dbReference type="Proteomes" id="UP000784435"/>
    </source>
</evidence>
<evidence type="ECO:0000256" key="1">
    <source>
        <dbReference type="ARBA" id="ARBA00009922"/>
    </source>
</evidence>
<evidence type="ECO:0000259" key="13">
    <source>
        <dbReference type="PROSITE" id="PS51198"/>
    </source>
</evidence>
<reference evidence="15" key="2">
    <citation type="submission" date="2021-09" db="EMBL/GenBank/DDBJ databases">
        <authorList>
            <person name="Gilroy R."/>
        </authorList>
    </citation>
    <scope>NUCLEOTIDE SEQUENCE</scope>
    <source>
        <strain evidence="15">ChiGjej5B5-7349</strain>
    </source>
</reference>
<protein>
    <recommendedName>
        <fullName evidence="8">DNA 3'-5' helicase</fullName>
        <ecNumber evidence="8">5.6.2.4</ecNumber>
    </recommendedName>
</protein>
<dbReference type="GO" id="GO:0003677">
    <property type="term" value="F:DNA binding"/>
    <property type="evidence" value="ECO:0007669"/>
    <property type="project" value="InterPro"/>
</dbReference>
<dbReference type="CDD" id="cd17932">
    <property type="entry name" value="DEXQc_UvrD"/>
    <property type="match status" value="1"/>
</dbReference>
<feature type="domain" description="HRDC" evidence="12">
    <location>
        <begin position="609"/>
        <end position="685"/>
    </location>
</feature>
<dbReference type="InterPro" id="IPR044876">
    <property type="entry name" value="HRDC_dom_sf"/>
</dbReference>
<evidence type="ECO:0000256" key="7">
    <source>
        <dbReference type="ARBA" id="ARBA00034617"/>
    </source>
</evidence>
<keyword evidence="6" id="KW-0413">Isomerase</keyword>
<evidence type="ECO:0000259" key="14">
    <source>
        <dbReference type="PROSITE" id="PS51217"/>
    </source>
</evidence>
<feature type="compositionally biased region" description="Basic residues" evidence="11">
    <location>
        <begin position="545"/>
        <end position="557"/>
    </location>
</feature>
<accession>A0A921MB78</accession>
<feature type="domain" description="UvrD-like helicase ATP-binding" evidence="13">
    <location>
        <begin position="10"/>
        <end position="290"/>
    </location>
</feature>
<dbReference type="GO" id="GO:0005524">
    <property type="term" value="F:ATP binding"/>
    <property type="evidence" value="ECO:0007669"/>
    <property type="project" value="UniProtKB-UniRule"/>
</dbReference>
<evidence type="ECO:0000256" key="11">
    <source>
        <dbReference type="SAM" id="MobiDB-lite"/>
    </source>
</evidence>
<evidence type="ECO:0000256" key="6">
    <source>
        <dbReference type="ARBA" id="ARBA00023235"/>
    </source>
</evidence>
<comment type="similarity">
    <text evidence="1">Belongs to the helicase family. UvrD subfamily.</text>
</comment>
<evidence type="ECO:0000256" key="4">
    <source>
        <dbReference type="ARBA" id="ARBA00022806"/>
    </source>
</evidence>
<evidence type="ECO:0000256" key="8">
    <source>
        <dbReference type="ARBA" id="ARBA00034808"/>
    </source>
</evidence>
<dbReference type="InterPro" id="IPR014016">
    <property type="entry name" value="UvrD-like_ATP-bd"/>
</dbReference>
<evidence type="ECO:0000256" key="2">
    <source>
        <dbReference type="ARBA" id="ARBA00022741"/>
    </source>
</evidence>
<feature type="domain" description="UvrD-like helicase C-terminal" evidence="14">
    <location>
        <begin position="291"/>
        <end position="536"/>
    </location>
</feature>
<dbReference type="Pfam" id="PF13361">
    <property type="entry name" value="UvrD_C"/>
    <property type="match status" value="2"/>
</dbReference>
<comment type="caution">
    <text evidence="15">The sequence shown here is derived from an EMBL/GenBank/DDBJ whole genome shotgun (WGS) entry which is preliminary data.</text>
</comment>
<dbReference type="InterPro" id="IPR010997">
    <property type="entry name" value="HRDC-like_sf"/>
</dbReference>
<evidence type="ECO:0000256" key="9">
    <source>
        <dbReference type="ARBA" id="ARBA00048988"/>
    </source>
</evidence>
<dbReference type="GO" id="GO:0033202">
    <property type="term" value="C:DNA helicase complex"/>
    <property type="evidence" value="ECO:0007669"/>
    <property type="project" value="TreeGrafter"/>
</dbReference>
<dbReference type="InterPro" id="IPR014017">
    <property type="entry name" value="DNA_helicase_UvrD-like_C"/>
</dbReference>
<dbReference type="SUPFAM" id="SSF52540">
    <property type="entry name" value="P-loop containing nucleoside triphosphate hydrolases"/>
    <property type="match status" value="1"/>
</dbReference>
<dbReference type="Gene3D" id="1.10.10.160">
    <property type="match status" value="1"/>
</dbReference>
<dbReference type="AlphaFoldDB" id="A0A921MB78"/>
<feature type="compositionally biased region" description="Low complexity" evidence="11">
    <location>
        <begin position="565"/>
        <end position="576"/>
    </location>
</feature>
<name>A0A921MB78_9MICO</name>
<dbReference type="GO" id="GO:0000725">
    <property type="term" value="P:recombinational repair"/>
    <property type="evidence" value="ECO:0007669"/>
    <property type="project" value="TreeGrafter"/>
</dbReference>
<dbReference type="Proteomes" id="UP000784435">
    <property type="component" value="Unassembled WGS sequence"/>
</dbReference>
<comment type="catalytic activity">
    <reaction evidence="7">
        <text>Couples ATP hydrolysis with the unwinding of duplex DNA by translocating in the 3'-5' direction.</text>
        <dbReference type="EC" id="5.6.2.4"/>
    </reaction>
</comment>
<sequence length="685" mass="74494">MTGADHPLLEGLDPEQRAVATHTGGPLVVLAGAGTGKTRAITHRIAHQAAIGATDPRHVLALTFTTKAAGEMRSRLRSLGTPSVQARTFHSAALRQLRFFWPRISDGPFPELLPQKATLVGHAMQAVGIAPERETIRDVAAEIEHAAVSLLGVEDYVERAGARPLPDGIDLDAMAQIMQRYGDLKTERRVLDFEDVLLVLVGALGTHEDIAAQVHSQYRSFVVDEFQDVSPLQHDLLMRWLGRRDDLCVVGDPAQTIYTFAGATDRFLRRMSVDFPSSQEVRLVRNYRSAEPVIGIANAVLRRTGRTPIQLIGTQRTGPPPAFTEYADDAAEAEAIAARIAGEIESGRRPADIAILFRTNSQSRAFEEALGARGVSYVLRGGERFFARREVKEALAVMRASSHREGSDPLDVQVKDILSSIGWSPTAPQAQGAVRERWESLSALVGLAQDSQSESQLPVPLAAFIADLDDRAEHQFAPTIDGVTLASVHAAKGLEWESVHLAGVSEGLLPIGYAETAEAIDEERRLFYVAVTRARTALSLSWSKGRRGSPAKGRRPSRFVGEVQAGRPARPEAPARTAVAAAPVRCRVCSSLLLTRADRNRGRCAQCPADVDGAVLEALIHWRGDRSTQLNMPVFLVLSMPTMREIAERVPDSLDDLGRVSGMGPVKLEQFGHELLALIRAHRSG</sequence>
<dbReference type="PANTHER" id="PTHR11070">
    <property type="entry name" value="UVRD / RECB / PCRA DNA HELICASE FAMILY MEMBER"/>
    <property type="match status" value="1"/>
</dbReference>
<dbReference type="InterPro" id="IPR002121">
    <property type="entry name" value="HRDC_dom"/>
</dbReference>
<dbReference type="Pfam" id="PF00580">
    <property type="entry name" value="UvrD-helicase"/>
    <property type="match status" value="1"/>
</dbReference>
<dbReference type="GO" id="GO:0016787">
    <property type="term" value="F:hydrolase activity"/>
    <property type="evidence" value="ECO:0007669"/>
    <property type="project" value="UniProtKB-UniRule"/>
</dbReference>
<dbReference type="InterPro" id="IPR027417">
    <property type="entry name" value="P-loop_NTPase"/>
</dbReference>